<dbReference type="GO" id="GO:0000155">
    <property type="term" value="F:phosphorelay sensor kinase activity"/>
    <property type="evidence" value="ECO:0007669"/>
    <property type="project" value="InterPro"/>
</dbReference>
<evidence type="ECO:0000313" key="9">
    <source>
        <dbReference type="EMBL" id="MBB3100273.1"/>
    </source>
</evidence>
<dbReference type="SUPFAM" id="SSF55785">
    <property type="entry name" value="PYP-like sensor domain (PAS domain)"/>
    <property type="match status" value="2"/>
</dbReference>
<dbReference type="InterPro" id="IPR036890">
    <property type="entry name" value="HATPase_C_sf"/>
</dbReference>
<keyword evidence="5" id="KW-0418">Kinase</keyword>
<dbReference type="SUPFAM" id="SSF47384">
    <property type="entry name" value="Homodimeric domain of signal transducing histidine kinase"/>
    <property type="match status" value="1"/>
</dbReference>
<dbReference type="SMART" id="SM00388">
    <property type="entry name" value="HisKA"/>
    <property type="match status" value="1"/>
</dbReference>
<dbReference type="GO" id="GO:0007234">
    <property type="term" value="P:osmosensory signaling via phosphorelay pathway"/>
    <property type="evidence" value="ECO:0007669"/>
    <property type="project" value="TreeGrafter"/>
</dbReference>
<dbReference type="InterPro" id="IPR000014">
    <property type="entry name" value="PAS"/>
</dbReference>
<dbReference type="Pfam" id="PF13185">
    <property type="entry name" value="GAF_2"/>
    <property type="match status" value="1"/>
</dbReference>
<evidence type="ECO:0000259" key="8">
    <source>
        <dbReference type="PROSITE" id="PS50109"/>
    </source>
</evidence>
<dbReference type="InterPro" id="IPR036097">
    <property type="entry name" value="HisK_dim/P_sf"/>
</dbReference>
<proteinExistence type="predicted"/>
<dbReference type="SUPFAM" id="SSF55781">
    <property type="entry name" value="GAF domain-like"/>
    <property type="match status" value="1"/>
</dbReference>
<keyword evidence="6" id="KW-0472">Membrane</keyword>
<dbReference type="Gene3D" id="3.30.450.20">
    <property type="entry name" value="PAS domain"/>
    <property type="match status" value="2"/>
</dbReference>
<keyword evidence="4" id="KW-0808">Transferase</keyword>
<sequence>MIDYRLLFRRAPTPMLVLDPDLMIVEASDAYLAATIARREDIVGRHIFDAFPDNPDDPEARGVEAIGASLQRVLRDRAPDVMPVQRYDVPQPGGGFATRYWAPLHAPLVNAHGDLEFIVQRPEDVTAFMLAQTAGAELGRLTEELRQRIGQAEAEILARQQLQRQQHETMQMLADSLHTAVLGCDWLGLPVLCNDAARALTGDRLDGAPAEQWPQRLGLFDPAGHPLPEAGNPLVDTLHDRHVHEAEVVMRTPDAPARTFLMHAGPIEGRADVVAVVAMNDVTALRRAARLQECELRTSRLLASAEPTDEVLVNVVQLVGSMIGWAVTEVWIVDEVGPVLRRAACWDASGCGRVCADGEPLPPDGGLPARAWQSNQPLWSTDLAEERAPLPAALAIPMSSGTDVLGVLVCYSETTEVPDDTRTAILTGIGARLGGFLERRRADSLAAELDRTRDEYAALVGHEVRTPLTSILSYTELLLDEPGLARDHRDMVQVMHRNVGILSIIVDKLLDVAGLRSGHLEVHRRPMDLVSVVHQAVDAARERTRRDVTIAVDAPATMPIQGDPERLRQVTDELLNNALAWAPDCSTIGVRLTADAYAAVLNVSNTGERARPPVRPVLPRRRRPAQRHTRLRSGPHPGARRGRAARRRHQRQRPRGTPDRLHGQPARPAHGGQVTQRQQVECAPPFGVQYIEPPWNCWYRPPPPGVSASSAIG</sequence>
<dbReference type="RefSeq" id="WP_423243955.1">
    <property type="nucleotide sequence ID" value="NZ_BMPW01000025.1"/>
</dbReference>
<dbReference type="GO" id="GO:0005886">
    <property type="term" value="C:plasma membrane"/>
    <property type="evidence" value="ECO:0007669"/>
    <property type="project" value="UniProtKB-SubCell"/>
</dbReference>
<name>A0A7W5AQ22_9ACTN</name>
<dbReference type="Proteomes" id="UP000590749">
    <property type="component" value="Unassembled WGS sequence"/>
</dbReference>
<dbReference type="Pfam" id="PF00512">
    <property type="entry name" value="HisKA"/>
    <property type="match status" value="1"/>
</dbReference>
<feature type="domain" description="Histidine kinase" evidence="8">
    <location>
        <begin position="459"/>
        <end position="607"/>
    </location>
</feature>
<dbReference type="SUPFAM" id="SSF55874">
    <property type="entry name" value="ATPase domain of HSP90 chaperone/DNA topoisomerase II/histidine kinase"/>
    <property type="match status" value="1"/>
</dbReference>
<dbReference type="EC" id="2.7.13.3" evidence="3"/>
<evidence type="ECO:0000313" key="10">
    <source>
        <dbReference type="Proteomes" id="UP000590749"/>
    </source>
</evidence>
<dbReference type="InterPro" id="IPR013656">
    <property type="entry name" value="PAS_4"/>
</dbReference>
<gene>
    <name evidence="9" type="ORF">FHR83_007995</name>
</gene>
<dbReference type="InterPro" id="IPR005467">
    <property type="entry name" value="His_kinase_dom"/>
</dbReference>
<evidence type="ECO:0000256" key="4">
    <source>
        <dbReference type="ARBA" id="ARBA00022679"/>
    </source>
</evidence>
<dbReference type="Gene3D" id="3.30.565.10">
    <property type="entry name" value="Histidine kinase-like ATPase, C-terminal domain"/>
    <property type="match status" value="1"/>
</dbReference>
<reference evidence="9 10" key="1">
    <citation type="submission" date="2020-08" db="EMBL/GenBank/DDBJ databases">
        <title>Genomic Encyclopedia of Type Strains, Phase III (KMG-III): the genomes of soil and plant-associated and newly described type strains.</title>
        <authorList>
            <person name="Whitman W."/>
        </authorList>
    </citation>
    <scope>NUCLEOTIDE SEQUENCE [LARGE SCALE GENOMIC DNA]</scope>
    <source>
        <strain evidence="9 10">CECT 3287</strain>
    </source>
</reference>
<evidence type="ECO:0000256" key="1">
    <source>
        <dbReference type="ARBA" id="ARBA00000085"/>
    </source>
</evidence>
<dbReference type="CDD" id="cd00082">
    <property type="entry name" value="HisKA"/>
    <property type="match status" value="1"/>
</dbReference>
<evidence type="ECO:0000256" key="6">
    <source>
        <dbReference type="ARBA" id="ARBA00023136"/>
    </source>
</evidence>
<feature type="compositionally biased region" description="Basic residues" evidence="7">
    <location>
        <begin position="618"/>
        <end position="654"/>
    </location>
</feature>
<dbReference type="PROSITE" id="PS50109">
    <property type="entry name" value="HIS_KIN"/>
    <property type="match status" value="1"/>
</dbReference>
<evidence type="ECO:0000256" key="2">
    <source>
        <dbReference type="ARBA" id="ARBA00004236"/>
    </source>
</evidence>
<evidence type="ECO:0000256" key="3">
    <source>
        <dbReference type="ARBA" id="ARBA00012438"/>
    </source>
</evidence>
<evidence type="ECO:0000256" key="7">
    <source>
        <dbReference type="SAM" id="MobiDB-lite"/>
    </source>
</evidence>
<dbReference type="Gene3D" id="3.30.450.40">
    <property type="match status" value="1"/>
</dbReference>
<dbReference type="PANTHER" id="PTHR42878">
    <property type="entry name" value="TWO-COMPONENT HISTIDINE KINASE"/>
    <property type="match status" value="1"/>
</dbReference>
<organism evidence="9 10">
    <name type="scientific">Actinoplanes campanulatus</name>
    <dbReference type="NCBI Taxonomy" id="113559"/>
    <lineage>
        <taxon>Bacteria</taxon>
        <taxon>Bacillati</taxon>
        <taxon>Actinomycetota</taxon>
        <taxon>Actinomycetes</taxon>
        <taxon>Micromonosporales</taxon>
        <taxon>Micromonosporaceae</taxon>
        <taxon>Actinoplanes</taxon>
    </lineage>
</organism>
<dbReference type="InterPro" id="IPR050351">
    <property type="entry name" value="BphY/WalK/GraS-like"/>
</dbReference>
<dbReference type="Gene3D" id="1.10.287.130">
    <property type="match status" value="1"/>
</dbReference>
<keyword evidence="10" id="KW-1185">Reference proteome</keyword>
<dbReference type="InterPro" id="IPR003661">
    <property type="entry name" value="HisK_dim/P_dom"/>
</dbReference>
<accession>A0A7W5AQ22</accession>
<dbReference type="GO" id="GO:0000156">
    <property type="term" value="F:phosphorelay response regulator activity"/>
    <property type="evidence" value="ECO:0007669"/>
    <property type="project" value="TreeGrafter"/>
</dbReference>
<evidence type="ECO:0000256" key="5">
    <source>
        <dbReference type="ARBA" id="ARBA00022777"/>
    </source>
</evidence>
<protein>
    <recommendedName>
        <fullName evidence="3">histidine kinase</fullName>
        <ecNumber evidence="3">2.7.13.3</ecNumber>
    </recommendedName>
</protein>
<feature type="region of interest" description="Disordered" evidence="7">
    <location>
        <begin position="607"/>
        <end position="678"/>
    </location>
</feature>
<dbReference type="SMART" id="SM00091">
    <property type="entry name" value="PAS"/>
    <property type="match status" value="2"/>
</dbReference>
<dbReference type="InterPro" id="IPR035965">
    <property type="entry name" value="PAS-like_dom_sf"/>
</dbReference>
<comment type="subcellular location">
    <subcellularLocation>
        <location evidence="2">Cell membrane</location>
    </subcellularLocation>
</comment>
<dbReference type="InterPro" id="IPR003018">
    <property type="entry name" value="GAF"/>
</dbReference>
<dbReference type="EMBL" id="JACHXF010000024">
    <property type="protein sequence ID" value="MBB3100273.1"/>
    <property type="molecule type" value="Genomic_DNA"/>
</dbReference>
<dbReference type="InterPro" id="IPR029016">
    <property type="entry name" value="GAF-like_dom_sf"/>
</dbReference>
<dbReference type="PANTHER" id="PTHR42878:SF12">
    <property type="entry name" value="SENSOR HISTIDINE KINASE YCBM"/>
    <property type="match status" value="1"/>
</dbReference>
<comment type="caution">
    <text evidence="9">The sequence shown here is derived from an EMBL/GenBank/DDBJ whole genome shotgun (WGS) entry which is preliminary data.</text>
</comment>
<dbReference type="AlphaFoldDB" id="A0A7W5AQ22"/>
<dbReference type="Pfam" id="PF08448">
    <property type="entry name" value="PAS_4"/>
    <property type="match status" value="1"/>
</dbReference>
<dbReference type="GO" id="GO:0030295">
    <property type="term" value="F:protein kinase activator activity"/>
    <property type="evidence" value="ECO:0007669"/>
    <property type="project" value="TreeGrafter"/>
</dbReference>
<comment type="catalytic activity">
    <reaction evidence="1">
        <text>ATP + protein L-histidine = ADP + protein N-phospho-L-histidine.</text>
        <dbReference type="EC" id="2.7.13.3"/>
    </reaction>
</comment>